<evidence type="ECO:0000313" key="3">
    <source>
        <dbReference type="Proteomes" id="UP001165083"/>
    </source>
</evidence>
<protein>
    <submittedName>
        <fullName evidence="2">Unnamed protein product</fullName>
    </submittedName>
</protein>
<evidence type="ECO:0000313" key="2">
    <source>
        <dbReference type="EMBL" id="GMF18747.1"/>
    </source>
</evidence>
<feature type="region of interest" description="Disordered" evidence="1">
    <location>
        <begin position="140"/>
        <end position="163"/>
    </location>
</feature>
<reference evidence="2" key="1">
    <citation type="submission" date="2023-04" db="EMBL/GenBank/DDBJ databases">
        <title>Phytophthora lilii NBRC 32176.</title>
        <authorList>
            <person name="Ichikawa N."/>
            <person name="Sato H."/>
            <person name="Tonouchi N."/>
        </authorList>
    </citation>
    <scope>NUCLEOTIDE SEQUENCE</scope>
    <source>
        <strain evidence="2">NBRC 32176</strain>
    </source>
</reference>
<dbReference type="EMBL" id="BSXW01000326">
    <property type="protein sequence ID" value="GMF18747.1"/>
    <property type="molecule type" value="Genomic_DNA"/>
</dbReference>
<feature type="compositionally biased region" description="Polar residues" evidence="1">
    <location>
        <begin position="1"/>
        <end position="10"/>
    </location>
</feature>
<proteinExistence type="predicted"/>
<organism evidence="2 3">
    <name type="scientific">Phytophthora lilii</name>
    <dbReference type="NCBI Taxonomy" id="2077276"/>
    <lineage>
        <taxon>Eukaryota</taxon>
        <taxon>Sar</taxon>
        <taxon>Stramenopiles</taxon>
        <taxon>Oomycota</taxon>
        <taxon>Peronosporomycetes</taxon>
        <taxon>Peronosporales</taxon>
        <taxon>Peronosporaceae</taxon>
        <taxon>Phytophthora</taxon>
    </lineage>
</organism>
<dbReference type="Proteomes" id="UP001165083">
    <property type="component" value="Unassembled WGS sequence"/>
</dbReference>
<name>A0A9W6WW98_9STRA</name>
<accession>A0A9W6WW98</accession>
<dbReference type="OrthoDB" id="132868at2759"/>
<dbReference type="AlphaFoldDB" id="A0A9W6WW98"/>
<comment type="caution">
    <text evidence="2">The sequence shown here is derived from an EMBL/GenBank/DDBJ whole genome shotgun (WGS) entry which is preliminary data.</text>
</comment>
<keyword evidence="3" id="KW-1185">Reference proteome</keyword>
<evidence type="ECO:0000256" key="1">
    <source>
        <dbReference type="SAM" id="MobiDB-lite"/>
    </source>
</evidence>
<gene>
    <name evidence="2" type="ORF">Plil01_000706200</name>
</gene>
<feature type="compositionally biased region" description="Low complexity" evidence="1">
    <location>
        <begin position="11"/>
        <end position="94"/>
    </location>
</feature>
<sequence>MTNAAQRQKVNNGKANGKNTAPAANANANANANGNASAPVKPASAKATATTVQAAKVAATVEAAPTREVSSAGKKNNANAAKNFNKNANATSAKPFALTDVSPSNVQRARQIRKTDFERFEKLHNFFVANDETTARAINGKANAKREQVDQWVRGAVNPKALA</sequence>
<feature type="region of interest" description="Disordered" evidence="1">
    <location>
        <begin position="1"/>
        <end position="106"/>
    </location>
</feature>